<dbReference type="GO" id="GO:0030638">
    <property type="term" value="P:polyketide metabolic process"/>
    <property type="evidence" value="ECO:0007669"/>
    <property type="project" value="InterPro"/>
</dbReference>
<dbReference type="SUPFAM" id="SSF54427">
    <property type="entry name" value="NTF2-like"/>
    <property type="match status" value="1"/>
</dbReference>
<dbReference type="Gene3D" id="3.10.450.50">
    <property type="match status" value="1"/>
</dbReference>
<protein>
    <submittedName>
        <fullName evidence="1">Ester cyclase</fullName>
    </submittedName>
</protein>
<dbReference type="Pfam" id="PF07366">
    <property type="entry name" value="SnoaL"/>
    <property type="match status" value="1"/>
</dbReference>
<gene>
    <name evidence="1" type="ORF">HT576_23785</name>
</gene>
<dbReference type="InterPro" id="IPR032710">
    <property type="entry name" value="NTF2-like_dom_sf"/>
</dbReference>
<name>A0A8J8GT01_9EURY</name>
<reference evidence="1" key="1">
    <citation type="submission" date="2020-06" db="EMBL/GenBank/DDBJ databases">
        <title>Haloterrigena sp. nov., an extremely halophilic archaeon isolated from a saline sediment.</title>
        <authorList>
            <person name="Liu B.-B."/>
        </authorList>
    </citation>
    <scope>NUCLEOTIDE SEQUENCE</scope>
    <source>
        <strain evidence="1">SYSU A121-1</strain>
    </source>
</reference>
<accession>A0A8J8GT01</accession>
<dbReference type="PANTHER" id="PTHR38436:SF1">
    <property type="entry name" value="ESTER CYCLASE"/>
    <property type="match status" value="1"/>
</dbReference>
<evidence type="ECO:0000313" key="1">
    <source>
        <dbReference type="EMBL" id="NUB93999.1"/>
    </source>
</evidence>
<dbReference type="EMBL" id="JABURA010000004">
    <property type="protein sequence ID" value="NUB93999.1"/>
    <property type="molecule type" value="Genomic_DNA"/>
</dbReference>
<dbReference type="InterPro" id="IPR009959">
    <property type="entry name" value="Cyclase_SnoaL-like"/>
</dbReference>
<sequence>MRVVEPTEETKQVARRYVDVVWNRGNIDGMDEILTSNQLYHDPMSDGAEELKEFKGFIRSYREAFPDLRYEVEEYIAEGDKAAFWGRVTGTHEGMFMGVAPTGNEIDIMGIGVIRVEDGKVAERWANFDLFGMFQQLGIDPSHGQ</sequence>
<organism evidence="1 2">
    <name type="scientific">Haloterrigena gelatinilytica</name>
    <dbReference type="NCBI Taxonomy" id="2741724"/>
    <lineage>
        <taxon>Archaea</taxon>
        <taxon>Methanobacteriati</taxon>
        <taxon>Methanobacteriota</taxon>
        <taxon>Stenosarchaea group</taxon>
        <taxon>Halobacteria</taxon>
        <taxon>Halobacteriales</taxon>
        <taxon>Natrialbaceae</taxon>
        <taxon>Haloterrigena</taxon>
    </lineage>
</organism>
<dbReference type="AlphaFoldDB" id="A0A8J8GT01"/>
<dbReference type="PANTHER" id="PTHR38436">
    <property type="entry name" value="POLYKETIDE CYCLASE SNOAL-LIKE DOMAIN"/>
    <property type="match status" value="1"/>
</dbReference>
<comment type="caution">
    <text evidence="1">The sequence shown here is derived from an EMBL/GenBank/DDBJ whole genome shotgun (WGS) entry which is preliminary data.</text>
</comment>
<evidence type="ECO:0000313" key="2">
    <source>
        <dbReference type="Proteomes" id="UP000728647"/>
    </source>
</evidence>
<dbReference type="Proteomes" id="UP000728647">
    <property type="component" value="Unassembled WGS sequence"/>
</dbReference>
<proteinExistence type="predicted"/>